<protein>
    <recommendedName>
        <fullName evidence="4">sn-glycerol-3-phosphate-binding periplasmic protein UgpB</fullName>
    </recommendedName>
</protein>
<dbReference type="NCBIfam" id="NF008211">
    <property type="entry name" value="PRK10974.1"/>
    <property type="match status" value="1"/>
</dbReference>
<keyword evidence="5" id="KW-0813">Transport</keyword>
<dbReference type="AlphaFoldDB" id="A0A225SSJ0"/>
<dbReference type="EMBL" id="NJGV01000011">
    <property type="protein sequence ID" value="OWY34072.1"/>
    <property type="molecule type" value="Genomic_DNA"/>
</dbReference>
<dbReference type="RefSeq" id="WP_088755677.1">
    <property type="nucleotide sequence ID" value="NZ_NJGV01000011.1"/>
</dbReference>
<evidence type="ECO:0000256" key="2">
    <source>
        <dbReference type="ARBA" id="ARBA00008520"/>
    </source>
</evidence>
<feature type="chain" id="PRO_5012533502" description="sn-glycerol-3-phosphate-binding periplasmic protein UgpB" evidence="7">
    <location>
        <begin position="23"/>
        <end position="437"/>
    </location>
</feature>
<gene>
    <name evidence="8" type="ORF">CEJ45_13870</name>
</gene>
<evidence type="ECO:0000256" key="1">
    <source>
        <dbReference type="ARBA" id="ARBA00004418"/>
    </source>
</evidence>
<dbReference type="PANTHER" id="PTHR43649:SF31">
    <property type="entry name" value="SN-GLYCEROL-3-PHOSPHATE-BINDING PERIPLASMIC PROTEIN UGPB"/>
    <property type="match status" value="1"/>
</dbReference>
<dbReference type="Proteomes" id="UP000214747">
    <property type="component" value="Unassembled WGS sequence"/>
</dbReference>
<dbReference type="GO" id="GO:0042597">
    <property type="term" value="C:periplasmic space"/>
    <property type="evidence" value="ECO:0007669"/>
    <property type="project" value="UniProtKB-SubCell"/>
</dbReference>
<evidence type="ECO:0000313" key="8">
    <source>
        <dbReference type="EMBL" id="OWY34072.1"/>
    </source>
</evidence>
<reference evidence="8 9" key="1">
    <citation type="journal article" date="2010" name="Int. J. Syst. Evol. Microbiol.">
        <title>Reclassification of Herbaspirillum putei as a later heterotypic synonym of Herbaspirillum huttiense, with the description of H. huttiense subsp. huttiense subsp. nov. and H. huttiense subsp. putei subsp. nov., comb. nov., and description of Herbaspirillum aquaticum sp. nov.</title>
        <authorList>
            <person name="Dobritsa A.P."/>
            <person name="Reddy M.C."/>
            <person name="Samadpour M."/>
        </authorList>
    </citation>
    <scope>NUCLEOTIDE SEQUENCE [LARGE SCALE GENOMIC DNA]</scope>
    <source>
        <strain evidence="8 9">IEH 4430</strain>
    </source>
</reference>
<dbReference type="InterPro" id="IPR006059">
    <property type="entry name" value="SBP"/>
</dbReference>
<sequence>MNMMKTLIATGVLATITSSAFAATEITWWHSMTGALGERVNALADDFNKTQGDYKIVPVYKGTYDESMSAAIAAYRAGNAPSILQVFEVGTATMIYAKGAVKPVYEVMQQAGEKFDQNAYVPAVAGYYSTPKGMMSFPFNSSTTIMFYNKDMFAKAGLDPEKPPVTWQEFVGMAAKIKASGASCAYTTTWQSWVHLESFSTWHNVELATKNNGFGGLDARLKMNSPLHVRHIENLSNWAKQGYFTYAGRKDEGNAKFNAGECAIITGSSSAYADIRKNAKFKFGVATLPYYNDVQGAPQNTVIGGASLWVMNGKKGDEYKGVAKFFSYLSKPEVAAKWHQDTGYLPVTKAAYELTKSSGFYERNPGTDVAVKQMIVKTTEKSRGLRLGNYAQVRTVFDEELENVWTGKKTAKEALDSAVKRGDELLARFEKANKGNQ</sequence>
<comment type="subcellular location">
    <subcellularLocation>
        <location evidence="1">Periplasm</location>
    </subcellularLocation>
</comment>
<keyword evidence="6 7" id="KW-0732">Signal</keyword>
<evidence type="ECO:0000313" key="9">
    <source>
        <dbReference type="Proteomes" id="UP000214747"/>
    </source>
</evidence>
<comment type="subunit">
    <text evidence="3">The complex is composed of two ATP-binding proteins (UgpC), two transmembrane proteins (UgpA and UgpE) and a solute-binding protein (UgpB).</text>
</comment>
<evidence type="ECO:0000256" key="7">
    <source>
        <dbReference type="SAM" id="SignalP"/>
    </source>
</evidence>
<proteinExistence type="inferred from homology"/>
<name>A0A225SSJ0_9BURK</name>
<dbReference type="Gene3D" id="3.40.190.10">
    <property type="entry name" value="Periplasmic binding protein-like II"/>
    <property type="match status" value="2"/>
</dbReference>
<comment type="similarity">
    <text evidence="2">Belongs to the bacterial solute-binding protein 1 family.</text>
</comment>
<evidence type="ECO:0000256" key="5">
    <source>
        <dbReference type="ARBA" id="ARBA00022448"/>
    </source>
</evidence>
<dbReference type="InterPro" id="IPR050490">
    <property type="entry name" value="Bact_solute-bd_prot1"/>
</dbReference>
<dbReference type="Pfam" id="PF13416">
    <property type="entry name" value="SBP_bac_8"/>
    <property type="match status" value="1"/>
</dbReference>
<evidence type="ECO:0000256" key="3">
    <source>
        <dbReference type="ARBA" id="ARBA00011557"/>
    </source>
</evidence>
<dbReference type="PANTHER" id="PTHR43649">
    <property type="entry name" value="ARABINOSE-BINDING PROTEIN-RELATED"/>
    <property type="match status" value="1"/>
</dbReference>
<organism evidence="8 9">
    <name type="scientific">Herbaspirillum aquaticum</name>
    <dbReference type="NCBI Taxonomy" id="568783"/>
    <lineage>
        <taxon>Bacteria</taxon>
        <taxon>Pseudomonadati</taxon>
        <taxon>Pseudomonadota</taxon>
        <taxon>Betaproteobacteria</taxon>
        <taxon>Burkholderiales</taxon>
        <taxon>Oxalobacteraceae</taxon>
        <taxon>Herbaspirillum</taxon>
    </lineage>
</organism>
<evidence type="ECO:0000256" key="4">
    <source>
        <dbReference type="ARBA" id="ARBA00017470"/>
    </source>
</evidence>
<comment type="caution">
    <text evidence="8">The sequence shown here is derived from an EMBL/GenBank/DDBJ whole genome shotgun (WGS) entry which is preliminary data.</text>
</comment>
<dbReference type="CDD" id="cd14748">
    <property type="entry name" value="PBP2_UgpB"/>
    <property type="match status" value="1"/>
</dbReference>
<keyword evidence="9" id="KW-1185">Reference proteome</keyword>
<dbReference type="SUPFAM" id="SSF53850">
    <property type="entry name" value="Periplasmic binding protein-like II"/>
    <property type="match status" value="1"/>
</dbReference>
<feature type="signal peptide" evidence="7">
    <location>
        <begin position="1"/>
        <end position="22"/>
    </location>
</feature>
<accession>A0A225SSJ0</accession>
<evidence type="ECO:0000256" key="6">
    <source>
        <dbReference type="ARBA" id="ARBA00022729"/>
    </source>
</evidence>